<dbReference type="PANTHER" id="PTHR33408:SF2">
    <property type="entry name" value="TRANSPOSASE DDE DOMAIN-CONTAINING PROTEIN"/>
    <property type="match status" value="1"/>
</dbReference>
<reference evidence="2 3" key="1">
    <citation type="submission" date="2020-11" db="EMBL/GenBank/DDBJ databases">
        <title>A novel isolate from a Black sea contaminated sediment with potential to produce alkanes: Plantactinospora alkalitolerans sp. nov.</title>
        <authorList>
            <person name="Carro L."/>
            <person name="Veyisoglu A."/>
            <person name="Guven K."/>
            <person name="Schumann P."/>
            <person name="Klenk H.-P."/>
            <person name="Sahin N."/>
        </authorList>
    </citation>
    <scope>NUCLEOTIDE SEQUENCE [LARGE SCALE GENOMIC DNA]</scope>
    <source>
        <strain evidence="2 3">S1510</strain>
    </source>
</reference>
<accession>A0ABS0HAN2</accession>
<dbReference type="RefSeq" id="WP_196206984.1">
    <property type="nucleotide sequence ID" value="NZ_JADPUN010000437.1"/>
</dbReference>
<evidence type="ECO:0000313" key="3">
    <source>
        <dbReference type="Proteomes" id="UP000638560"/>
    </source>
</evidence>
<sequence length="233" mass="26032">MVTTHAAVADSTMTLPIHRDLAERELLPAEHLMDAGYASAPHILTCHTEHGVRLVTPVRADHSHQARAKTGFARDAFTIDFDHKHAICPQRAVSTMWNETRYAGEDVIVVTFPASTCIPCPVRTQCTTSKQRRRQLTLRPRHLHEALRKAHTEQTTDDWKASYRARAGIEGTISQTIALTGIRKARYTGFGKVHLKHVFAATAINLNRLNAWWTGTPLQRTRTTHPAQLALAA</sequence>
<proteinExistence type="predicted"/>
<feature type="domain" description="Transposase DDE" evidence="1">
    <location>
        <begin position="87"/>
        <end position="209"/>
    </location>
</feature>
<keyword evidence="3" id="KW-1185">Reference proteome</keyword>
<dbReference type="EMBL" id="JADPUN010000437">
    <property type="protein sequence ID" value="MBF9135530.1"/>
    <property type="molecule type" value="Genomic_DNA"/>
</dbReference>
<protein>
    <submittedName>
        <fullName evidence="2">Transposase</fullName>
    </submittedName>
</protein>
<evidence type="ECO:0000259" key="1">
    <source>
        <dbReference type="Pfam" id="PF13751"/>
    </source>
</evidence>
<dbReference type="Proteomes" id="UP000638560">
    <property type="component" value="Unassembled WGS sequence"/>
</dbReference>
<organism evidence="2 3">
    <name type="scientific">Plantactinospora alkalitolerans</name>
    <dbReference type="NCBI Taxonomy" id="2789879"/>
    <lineage>
        <taxon>Bacteria</taxon>
        <taxon>Bacillati</taxon>
        <taxon>Actinomycetota</taxon>
        <taxon>Actinomycetes</taxon>
        <taxon>Micromonosporales</taxon>
        <taxon>Micromonosporaceae</taxon>
        <taxon>Plantactinospora</taxon>
    </lineage>
</organism>
<dbReference type="Pfam" id="PF13751">
    <property type="entry name" value="DDE_Tnp_1_6"/>
    <property type="match status" value="1"/>
</dbReference>
<dbReference type="PANTHER" id="PTHR33408">
    <property type="entry name" value="TRANSPOSASE"/>
    <property type="match status" value="1"/>
</dbReference>
<comment type="caution">
    <text evidence="2">The sequence shown here is derived from an EMBL/GenBank/DDBJ whole genome shotgun (WGS) entry which is preliminary data.</text>
</comment>
<dbReference type="InterPro" id="IPR025668">
    <property type="entry name" value="Tnp_DDE_dom"/>
</dbReference>
<name>A0ABS0HAN2_9ACTN</name>
<gene>
    <name evidence="2" type="ORF">I0C86_42550</name>
</gene>
<evidence type="ECO:0000313" key="2">
    <source>
        <dbReference type="EMBL" id="MBF9135530.1"/>
    </source>
</evidence>